<dbReference type="Pfam" id="PF09369">
    <property type="entry name" value="MZB"/>
    <property type="match status" value="1"/>
</dbReference>
<protein>
    <submittedName>
        <fullName evidence="5">ATP-dependent helicase</fullName>
    </submittedName>
</protein>
<keyword evidence="5" id="KW-0347">Helicase</keyword>
<dbReference type="HOGENOM" id="CLU_000809_3_2_2"/>
<dbReference type="GO" id="GO:0003676">
    <property type="term" value="F:nucleic acid binding"/>
    <property type="evidence" value="ECO:0007669"/>
    <property type="project" value="InterPro"/>
</dbReference>
<accession>F2L3Q3</accession>
<keyword evidence="5" id="KW-0378">Hydrolase</keyword>
<keyword evidence="2" id="KW-0067">ATP-binding</keyword>
<dbReference type="eggNOG" id="arCOG00555">
    <property type="taxonomic scope" value="Archaea"/>
</dbReference>
<keyword evidence="1" id="KW-0547">Nucleotide-binding</keyword>
<dbReference type="InterPro" id="IPR011545">
    <property type="entry name" value="DEAD/DEAH_box_helicase_dom"/>
</dbReference>
<dbReference type="GeneID" id="10360086"/>
<dbReference type="SUPFAM" id="SSF52540">
    <property type="entry name" value="P-loop containing nucleoside triphosphate hydrolases"/>
    <property type="match status" value="1"/>
</dbReference>
<dbReference type="Gene3D" id="3.40.50.300">
    <property type="entry name" value="P-loop containing nucleotide triphosphate hydrolases"/>
    <property type="match status" value="2"/>
</dbReference>
<dbReference type="InterPro" id="IPR001650">
    <property type="entry name" value="Helicase_C-like"/>
</dbReference>
<dbReference type="EMBL" id="CP002590">
    <property type="protein sequence ID" value="AEA12037.1"/>
    <property type="molecule type" value="Genomic_DNA"/>
</dbReference>
<name>F2L3Q3_THEU7</name>
<gene>
    <name evidence="5" type="ordered locus">TUZN_0543</name>
</gene>
<dbReference type="PROSITE" id="PS51194">
    <property type="entry name" value="HELICASE_CTER"/>
    <property type="match status" value="1"/>
</dbReference>
<dbReference type="KEGG" id="tuz:TUZN_0543"/>
<dbReference type="GO" id="GO:0043138">
    <property type="term" value="F:3'-5' DNA helicase activity"/>
    <property type="evidence" value="ECO:0007669"/>
    <property type="project" value="TreeGrafter"/>
</dbReference>
<dbReference type="PANTHER" id="PTHR47957:SF3">
    <property type="entry name" value="ATP-DEPENDENT HELICASE HRQ1"/>
    <property type="match status" value="1"/>
</dbReference>
<dbReference type="InterPro" id="IPR018973">
    <property type="entry name" value="MZB"/>
</dbReference>
<feature type="domain" description="Helicase C-terminal" evidence="4">
    <location>
        <begin position="262"/>
        <end position="409"/>
    </location>
</feature>
<dbReference type="Pfam" id="PF00270">
    <property type="entry name" value="DEAD"/>
    <property type="match status" value="1"/>
</dbReference>
<reference key="2">
    <citation type="submission" date="2011-03" db="EMBL/GenBank/DDBJ databases">
        <title>Complete genome sequence of the thermoacidophilic crenarchaeon Thermoproteus uzoniensis 768-20.</title>
        <authorList>
            <person name="Mardanov A.V."/>
            <person name="Gumerov V.M."/>
            <person name="Beletsky A.V."/>
            <person name="Prokofeva M.I."/>
            <person name="Bonch-Osmolovskaya E.A."/>
            <person name="Ravin N.V."/>
            <person name="Skryabin K.G."/>
        </authorList>
    </citation>
    <scope>NUCLEOTIDE SEQUENCE</scope>
    <source>
        <strain>768-20</strain>
    </source>
</reference>
<dbReference type="SMART" id="SM00490">
    <property type="entry name" value="HELICc"/>
    <property type="match status" value="1"/>
</dbReference>
<dbReference type="SMART" id="SM00487">
    <property type="entry name" value="DEXDc"/>
    <property type="match status" value="1"/>
</dbReference>
<dbReference type="STRING" id="999630.TUZN_0543"/>
<dbReference type="Pfam" id="PF00271">
    <property type="entry name" value="Helicase_C"/>
    <property type="match status" value="1"/>
</dbReference>
<dbReference type="OrthoDB" id="36796at2157"/>
<feature type="domain" description="Helicase ATP-binding" evidence="3">
    <location>
        <begin position="60"/>
        <end position="234"/>
    </location>
</feature>
<evidence type="ECO:0000256" key="2">
    <source>
        <dbReference type="ARBA" id="ARBA00022840"/>
    </source>
</evidence>
<proteinExistence type="predicted"/>
<dbReference type="GO" id="GO:0036297">
    <property type="term" value="P:interstrand cross-link repair"/>
    <property type="evidence" value="ECO:0007669"/>
    <property type="project" value="TreeGrafter"/>
</dbReference>
<keyword evidence="6" id="KW-1185">Reference proteome</keyword>
<dbReference type="AlphaFoldDB" id="F2L3Q3"/>
<evidence type="ECO:0000259" key="3">
    <source>
        <dbReference type="PROSITE" id="PS51192"/>
    </source>
</evidence>
<sequence length="744" mass="82832">MDFLSRVLGDPGREVVYVKTDTPEPLEFCCDVGAALRAEVADALRKAGVERLYPFQYDAIQSIRSGKDTVIIAGTGLGKTEAFLAPILEESLDTFKTPVAVIMYPTKALARDQLGRIRALADRLGVRAMVYDGDTPPRERRILYQTPPHILVTNPDMVSQALMYVPKFRQLLSRARYVVLDDFHVYSGVLGSHMFYLLRRMERFVKPQFVATSATLGNPAEFAELLLNRKVNVVQGPRGRRGELVQVLVRPRFRSKWAEAAGLAKICIDEDLKCLVFTDSHRYSEMIYRALRLEGYGGSAAVHRAGLGAEERSNVEEAFKKGEINVVIATPTLELGVDIGDVDAAVLASVPPTFNRYLQRVGRVGRRGQTGYVVQILGNDPISSYYRNYPDEFFARSPEPLGLERENEDVASLHMLAMALDRPIREDELAPYQLPLLRELASAGYLERRGRFYFITKAGREKLADLSLRGSPHVVKIKTADGKLLGHRELPLALYELHPEAIYAHGGATYIVKSLDLARRAAVVEPADAEDLTTQALEDMEPYMEEVLEEGKVEGVPYQYGKLRIRITVYGYALKRFTTDETLGEYPIEPVSYEFRTKGAVFYMPLLRYSPNDAVDWEERAKGYHATEHVLISAAEIAVGASKTDLGGISYPDGVVVIYDSHIGGNGTSRLLLRNFRRAAEIALRIVRGCDCVDGCPKCVYSPYCGNNNKMLSRRNAVRVLERVLSGEGPPTAGEIPKSSRGIV</sequence>
<dbReference type="PANTHER" id="PTHR47957">
    <property type="entry name" value="ATP-DEPENDENT HELICASE HRQ1"/>
    <property type="match status" value="1"/>
</dbReference>
<evidence type="ECO:0000313" key="5">
    <source>
        <dbReference type="EMBL" id="AEA12037.1"/>
    </source>
</evidence>
<organism evidence="5 6">
    <name type="scientific">Thermoproteus uzoniensis (strain 768-20)</name>
    <dbReference type="NCBI Taxonomy" id="999630"/>
    <lineage>
        <taxon>Archaea</taxon>
        <taxon>Thermoproteota</taxon>
        <taxon>Thermoprotei</taxon>
        <taxon>Thermoproteales</taxon>
        <taxon>Thermoproteaceae</taxon>
        <taxon>Thermoproteus</taxon>
    </lineage>
</organism>
<evidence type="ECO:0000259" key="4">
    <source>
        <dbReference type="PROSITE" id="PS51194"/>
    </source>
</evidence>
<dbReference type="Proteomes" id="UP000008138">
    <property type="component" value="Chromosome"/>
</dbReference>
<dbReference type="GO" id="GO:0005524">
    <property type="term" value="F:ATP binding"/>
    <property type="evidence" value="ECO:0007669"/>
    <property type="project" value="UniProtKB-KW"/>
</dbReference>
<dbReference type="PROSITE" id="PS51192">
    <property type="entry name" value="HELICASE_ATP_BIND_1"/>
    <property type="match status" value="1"/>
</dbReference>
<evidence type="ECO:0000313" key="6">
    <source>
        <dbReference type="Proteomes" id="UP000008138"/>
    </source>
</evidence>
<dbReference type="InterPro" id="IPR014001">
    <property type="entry name" value="Helicase_ATP-bd"/>
</dbReference>
<dbReference type="GO" id="GO:0006289">
    <property type="term" value="P:nucleotide-excision repair"/>
    <property type="evidence" value="ECO:0007669"/>
    <property type="project" value="TreeGrafter"/>
</dbReference>
<reference evidence="5 6" key="1">
    <citation type="journal article" date="2011" name="J. Bacteriol.">
        <title>Complete genome sequence of the thermoacidophilic crenarchaeon Thermoproteus uzoniensis 768-20.</title>
        <authorList>
            <person name="Mardanov A.V."/>
            <person name="Gumerov V.M."/>
            <person name="Beletsky A.V."/>
            <person name="Prokofeva M.I."/>
            <person name="Bonch-Osmolovskaya E.A."/>
            <person name="Ravin N.V."/>
            <person name="Skryabin K.G."/>
        </authorList>
    </citation>
    <scope>NUCLEOTIDE SEQUENCE [LARGE SCALE GENOMIC DNA]</scope>
    <source>
        <strain evidence="5 6">768-20</strain>
    </source>
</reference>
<evidence type="ECO:0000256" key="1">
    <source>
        <dbReference type="ARBA" id="ARBA00022741"/>
    </source>
</evidence>
<dbReference type="RefSeq" id="WP_013679373.1">
    <property type="nucleotide sequence ID" value="NC_015315.1"/>
</dbReference>
<dbReference type="InterPro" id="IPR027417">
    <property type="entry name" value="P-loop_NTPase"/>
</dbReference>